<dbReference type="CDD" id="cd18791">
    <property type="entry name" value="SF2_C_RHA"/>
    <property type="match status" value="1"/>
</dbReference>
<dbReference type="SMART" id="SM00490">
    <property type="entry name" value="HELICc"/>
    <property type="match status" value="1"/>
</dbReference>
<evidence type="ECO:0000313" key="3">
    <source>
        <dbReference type="Proteomes" id="UP001217089"/>
    </source>
</evidence>
<reference evidence="2 3" key="1">
    <citation type="submission" date="2022-12" db="EMBL/GenBank/DDBJ databases">
        <title>Chromosome-level genome of Tegillarca granosa.</title>
        <authorList>
            <person name="Kim J."/>
        </authorList>
    </citation>
    <scope>NUCLEOTIDE SEQUENCE [LARGE SCALE GENOMIC DNA]</scope>
    <source>
        <strain evidence="2">Teg-2019</strain>
        <tissue evidence="2">Adductor muscle</tissue>
    </source>
</reference>
<protein>
    <recommendedName>
        <fullName evidence="1">Helicase C-terminal domain-containing protein</fullName>
    </recommendedName>
</protein>
<dbReference type="PANTHER" id="PTHR18934">
    <property type="entry name" value="ATP-DEPENDENT RNA HELICASE"/>
    <property type="match status" value="1"/>
</dbReference>
<dbReference type="Gene3D" id="3.40.50.300">
    <property type="entry name" value="P-loop containing nucleotide triphosphate hydrolases"/>
    <property type="match status" value="1"/>
</dbReference>
<dbReference type="InterPro" id="IPR001650">
    <property type="entry name" value="Helicase_C-like"/>
</dbReference>
<feature type="domain" description="Helicase C-terminal" evidence="1">
    <location>
        <begin position="46"/>
        <end position="236"/>
    </location>
</feature>
<comment type="caution">
    <text evidence="2">The sequence shown here is derived from an EMBL/GenBank/DDBJ whole genome shotgun (WGS) entry which is preliminary data.</text>
</comment>
<dbReference type="Gene3D" id="1.10.10.2130">
    <property type="entry name" value="DEAH helicase family, winged-helix domain"/>
    <property type="match status" value="1"/>
</dbReference>
<dbReference type="InterPro" id="IPR048333">
    <property type="entry name" value="HA2_WH"/>
</dbReference>
<accession>A0ABQ9ED99</accession>
<dbReference type="PANTHER" id="PTHR18934:SF136">
    <property type="entry name" value="ATP-DEPENDENT RNA HELICASE DHX35-RELATED"/>
    <property type="match status" value="1"/>
</dbReference>
<evidence type="ECO:0000259" key="1">
    <source>
        <dbReference type="PROSITE" id="PS51194"/>
    </source>
</evidence>
<dbReference type="EMBL" id="JARBDR010000917">
    <property type="protein sequence ID" value="KAJ8303288.1"/>
    <property type="molecule type" value="Genomic_DNA"/>
</dbReference>
<dbReference type="InterPro" id="IPR042035">
    <property type="entry name" value="DEAH_win-hel_dom"/>
</dbReference>
<dbReference type="InterPro" id="IPR027417">
    <property type="entry name" value="P-loop_NTPase"/>
</dbReference>
<dbReference type="Pfam" id="PF04408">
    <property type="entry name" value="WHD_HA2"/>
    <property type="match status" value="1"/>
</dbReference>
<dbReference type="Proteomes" id="UP001217089">
    <property type="component" value="Unassembled WGS sequence"/>
</dbReference>
<sequence length="305" mass="33861">MRDFFNNNPTDDKSLDTAAILSVEGRVFPVDIHYTLDPVPDYLKSSVDTAMKIHHNEGPGDMLIFLTGQDEVENVVRLLIDEAKRLPKDVQRMKVLPMYGSLPASEQMKVFERTPRNTRKMVVATNIAETSITINGIVYKSLVIVPVSQASADQRAGRAGRVRAGKAYRLYTVQEFPDKSLIQYHGVPSSIKDLVSQRSQINPEFEEDFSKLPAATVPEMQRSDLAPVVLQMKALGISNVLRFHFLSPPPAENMVRGLELLYALGGLDDNGNLTSPLGLQMAEFPLPPMFAKMLLVSGFMFTIAP</sequence>
<organism evidence="2 3">
    <name type="scientific">Tegillarca granosa</name>
    <name type="common">Malaysian cockle</name>
    <name type="synonym">Anadara granosa</name>
    <dbReference type="NCBI Taxonomy" id="220873"/>
    <lineage>
        <taxon>Eukaryota</taxon>
        <taxon>Metazoa</taxon>
        <taxon>Spiralia</taxon>
        <taxon>Lophotrochozoa</taxon>
        <taxon>Mollusca</taxon>
        <taxon>Bivalvia</taxon>
        <taxon>Autobranchia</taxon>
        <taxon>Pteriomorphia</taxon>
        <taxon>Arcoida</taxon>
        <taxon>Arcoidea</taxon>
        <taxon>Arcidae</taxon>
        <taxon>Tegillarca</taxon>
    </lineage>
</organism>
<proteinExistence type="predicted"/>
<gene>
    <name evidence="2" type="ORF">KUTeg_019684</name>
</gene>
<name>A0ABQ9ED99_TEGGR</name>
<dbReference type="Pfam" id="PF00271">
    <property type="entry name" value="Helicase_C"/>
    <property type="match status" value="1"/>
</dbReference>
<keyword evidence="3" id="KW-1185">Reference proteome</keyword>
<dbReference type="PROSITE" id="PS51194">
    <property type="entry name" value="HELICASE_CTER"/>
    <property type="match status" value="1"/>
</dbReference>
<dbReference type="SUPFAM" id="SSF52540">
    <property type="entry name" value="P-loop containing nucleoside triphosphate hydrolases"/>
    <property type="match status" value="1"/>
</dbReference>
<evidence type="ECO:0000313" key="2">
    <source>
        <dbReference type="EMBL" id="KAJ8303288.1"/>
    </source>
</evidence>